<dbReference type="Proteomes" id="UP000683417">
    <property type="component" value="Unassembled WGS sequence"/>
</dbReference>
<dbReference type="EMBL" id="CAJHIT010000009">
    <property type="protein sequence ID" value="CAD6504693.1"/>
    <property type="molecule type" value="Genomic_DNA"/>
</dbReference>
<feature type="region of interest" description="Disordered" evidence="2">
    <location>
        <begin position="1"/>
        <end position="21"/>
    </location>
</feature>
<feature type="compositionally biased region" description="Polar residues" evidence="2">
    <location>
        <begin position="261"/>
        <end position="270"/>
    </location>
</feature>
<feature type="domain" description="Rad26-like C-terminal" evidence="4">
    <location>
        <begin position="655"/>
        <end position="719"/>
    </location>
</feature>
<evidence type="ECO:0000259" key="4">
    <source>
        <dbReference type="Pfam" id="PF21046"/>
    </source>
</evidence>
<evidence type="ECO:0000313" key="6">
    <source>
        <dbReference type="EMBL" id="CAD6504693.1"/>
    </source>
</evidence>
<protein>
    <submittedName>
        <fullName evidence="6">BgTH12-00199</fullName>
    </submittedName>
</protein>
<dbReference type="InterPro" id="IPR022093">
    <property type="entry name" value="Rad26-like_helical"/>
</dbReference>
<accession>A0A9W4D5J4</accession>
<evidence type="ECO:0000259" key="5">
    <source>
        <dbReference type="Pfam" id="PF21048"/>
    </source>
</evidence>
<organism evidence="6 7">
    <name type="scientific">Blumeria graminis f. sp. triticale</name>
    <dbReference type="NCBI Taxonomy" id="1689686"/>
    <lineage>
        <taxon>Eukaryota</taxon>
        <taxon>Fungi</taxon>
        <taxon>Dikarya</taxon>
        <taxon>Ascomycota</taxon>
        <taxon>Pezizomycotina</taxon>
        <taxon>Leotiomycetes</taxon>
        <taxon>Erysiphales</taxon>
        <taxon>Erysiphaceae</taxon>
        <taxon>Blumeria</taxon>
    </lineage>
</organism>
<evidence type="ECO:0000313" key="7">
    <source>
        <dbReference type="Proteomes" id="UP000683417"/>
    </source>
</evidence>
<feature type="domain" description="Rad26-like helical repeats" evidence="3">
    <location>
        <begin position="446"/>
        <end position="648"/>
    </location>
</feature>
<feature type="region of interest" description="Disordered" evidence="2">
    <location>
        <begin position="247"/>
        <end position="271"/>
    </location>
</feature>
<dbReference type="Pfam" id="PF21048">
    <property type="entry name" value="Rad26-like_N"/>
    <property type="match status" value="1"/>
</dbReference>
<comment type="caution">
    <text evidence="6">The sequence shown here is derived from an EMBL/GenBank/DDBJ whole genome shotgun (WGS) entry which is preliminary data.</text>
</comment>
<reference evidence="6" key="1">
    <citation type="submission" date="2020-10" db="EMBL/GenBank/DDBJ databases">
        <authorList>
            <person name="Muller C M."/>
        </authorList>
    </citation>
    <scope>NUCLEOTIDE SEQUENCE</scope>
    <source>
        <strain evidence="6">THUN-12</strain>
    </source>
</reference>
<keyword evidence="1" id="KW-0175">Coiled coil</keyword>
<proteinExistence type="predicted"/>
<dbReference type="Pfam" id="PF12331">
    <property type="entry name" value="Rad26-like_helical_rpts"/>
    <property type="match status" value="1"/>
</dbReference>
<dbReference type="Pfam" id="PF21046">
    <property type="entry name" value="Rad26-like_C"/>
    <property type="match status" value="1"/>
</dbReference>
<name>A0A9W4D5J4_BLUGR</name>
<dbReference type="InterPro" id="IPR048379">
    <property type="entry name" value="Rad26-like_C"/>
</dbReference>
<dbReference type="AlphaFoldDB" id="A0A9W4D5J4"/>
<evidence type="ECO:0000259" key="3">
    <source>
        <dbReference type="Pfam" id="PF12331"/>
    </source>
</evidence>
<feature type="domain" description="Rad26-like N-terminal" evidence="5">
    <location>
        <begin position="340"/>
        <end position="388"/>
    </location>
</feature>
<evidence type="ECO:0000256" key="2">
    <source>
        <dbReference type="SAM" id="MobiDB-lite"/>
    </source>
</evidence>
<feature type="coiled-coil region" evidence="1">
    <location>
        <begin position="134"/>
        <end position="161"/>
    </location>
</feature>
<sequence>MAENSDLDSNYGDDELDNLPPDTLIELEKNAITQFTQAQAQIPSRAALRSGSFAKDTDFEDEIVIDETSNTLGGLPFLKKKVANTRVSPKQIISRQGLPGLINPQDELEKRSELENKSVNRQDAYLSDSVDAKILALMKQVEKLTNERNELRKDIDIKSGEIAIVRSKYEKTALEFERELLAARKLNDEKLEQQQRILEAARISEQNAITERDFIKRDLVEESNRVRQLSRIKETENKQVISITASNEKFRTHGDGFDGDQPQSTSQSKLSPFELASRITNSPNRSIKRKRKTVQIQTENLSIMGHCEPINTSFSENRHIAHETDERQLRSLKGDEWFDFMGSMLDHRVDEKHLRTIQELGKYSLPSTPKQTFQTSLLAKIPELRVTECMKDFPTYFCETLISMWIKCIDEEYLKPIYLFVDMLTVALEMKTSSLAPHIINSLVPIAQRTSDFIAIPRFQSQPTDKYDQYIDLSACMSLLYIASLGCISKLEDITRFWKLMRWDFVLLMLSTNQSLTDYDLILRLISTSIMTDSLGAIPGGEKQQLQAGWIIDRLTYPLSEHPCMPMSTKRFDTAKINQVRIKILRIMISMVSRSLYASKTLATHPHAIGRVICLISDEIDELYDYQSRSRESTQIINMATRLLYYLVTRHQSLIDMQQILANIHGGYHKYLLSLSRLNFSEEDLVLESGIDTDIASYALELLELVVTPAEGDAIQSAFTS</sequence>
<evidence type="ECO:0000256" key="1">
    <source>
        <dbReference type="SAM" id="Coils"/>
    </source>
</evidence>
<gene>
    <name evidence="6" type="ORF">BGTH12_LOCUS6051</name>
</gene>
<dbReference type="InterPro" id="IPR048380">
    <property type="entry name" value="Rad26-like_N"/>
</dbReference>